<evidence type="ECO:0008006" key="4">
    <source>
        <dbReference type="Google" id="ProtNLM"/>
    </source>
</evidence>
<name>A0A0J6T948_9HYPH</name>
<dbReference type="PATRIC" id="fig|1187852.3.peg.6269"/>
<dbReference type="InterPro" id="IPR038287">
    <property type="entry name" value="Cse2_sf"/>
</dbReference>
<evidence type="ECO:0000256" key="1">
    <source>
        <dbReference type="SAM" id="MobiDB-lite"/>
    </source>
</evidence>
<dbReference type="Pfam" id="PF09485">
    <property type="entry name" value="CRISPR_Cse2"/>
    <property type="match status" value="1"/>
</dbReference>
<protein>
    <recommendedName>
        <fullName evidence="4">CRISPR-associated protein Cse2</fullName>
    </recommendedName>
</protein>
<gene>
    <name evidence="2" type="ORF">VQ03_11750</name>
</gene>
<evidence type="ECO:0000313" key="3">
    <source>
        <dbReference type="Proteomes" id="UP000036449"/>
    </source>
</evidence>
<feature type="compositionally biased region" description="Basic and acidic residues" evidence="1">
    <location>
        <begin position="64"/>
        <end position="77"/>
    </location>
</feature>
<dbReference type="EMBL" id="LABZ01000075">
    <property type="protein sequence ID" value="KMO42048.1"/>
    <property type="molecule type" value="Genomic_DNA"/>
</dbReference>
<accession>A0A0J6T948</accession>
<sequence>MLDEAVVFELYRGLDFKHEHAADRLVPVAVVACVIARVRAHKPDLKLETVLGSPRPKSGQSEDGTGKDKAKADDKPKPVLSGMRLKRLMAARDPEDLLRQMRRAIDVLGNNPAVDVGALAVTILNWLHPERCDQTRAMFAFEYHAAGHRRPGQPTEPASPPAA</sequence>
<proteinExistence type="predicted"/>
<dbReference type="InterPro" id="IPR013382">
    <property type="entry name" value="CRISPR-assoc_prot_Cse2"/>
</dbReference>
<evidence type="ECO:0000313" key="2">
    <source>
        <dbReference type="EMBL" id="KMO42048.1"/>
    </source>
</evidence>
<comment type="caution">
    <text evidence="2">The sequence shown here is derived from an EMBL/GenBank/DDBJ whole genome shotgun (WGS) entry which is preliminary data.</text>
</comment>
<keyword evidence="3" id="KW-1185">Reference proteome</keyword>
<organism evidence="2 3">
    <name type="scientific">Methylobacterium tarhaniae</name>
    <dbReference type="NCBI Taxonomy" id="1187852"/>
    <lineage>
        <taxon>Bacteria</taxon>
        <taxon>Pseudomonadati</taxon>
        <taxon>Pseudomonadota</taxon>
        <taxon>Alphaproteobacteria</taxon>
        <taxon>Hyphomicrobiales</taxon>
        <taxon>Methylobacteriaceae</taxon>
        <taxon>Methylobacterium</taxon>
    </lineage>
</organism>
<dbReference type="Gene3D" id="1.10.520.40">
    <property type="entry name" value="CRISPR-associated protein Cse2"/>
    <property type="match status" value="1"/>
</dbReference>
<reference evidence="2 3" key="1">
    <citation type="submission" date="2015-03" db="EMBL/GenBank/DDBJ databases">
        <title>Genome sequencing of Methylobacterium tarhaniae DSM 25844.</title>
        <authorList>
            <person name="Chaudhry V."/>
            <person name="Patil P.B."/>
        </authorList>
    </citation>
    <scope>NUCLEOTIDE SEQUENCE [LARGE SCALE GENOMIC DNA]</scope>
    <source>
        <strain evidence="2 3">DSM 25844</strain>
    </source>
</reference>
<dbReference type="AlphaFoldDB" id="A0A0J6T948"/>
<feature type="region of interest" description="Disordered" evidence="1">
    <location>
        <begin position="47"/>
        <end position="82"/>
    </location>
</feature>
<dbReference type="NCBIfam" id="TIGR02548">
    <property type="entry name" value="casB_cse2"/>
    <property type="match status" value="1"/>
</dbReference>
<dbReference type="Proteomes" id="UP000036449">
    <property type="component" value="Unassembled WGS sequence"/>
</dbReference>